<proteinExistence type="predicted"/>
<reference evidence="2 3" key="1">
    <citation type="submission" date="2019-10" db="EMBL/GenBank/DDBJ databases">
        <title>Draft Genome Sequence of Cytophagaceae sp. SJW1-29.</title>
        <authorList>
            <person name="Choi A."/>
        </authorList>
    </citation>
    <scope>NUCLEOTIDE SEQUENCE [LARGE SCALE GENOMIC DNA]</scope>
    <source>
        <strain evidence="2 3">SJW1-29</strain>
    </source>
</reference>
<feature type="chain" id="PRO_5028920596" description="Carboxypeptidase-like regulatory domain-containing protein" evidence="1">
    <location>
        <begin position="20"/>
        <end position="296"/>
    </location>
</feature>
<keyword evidence="3" id="KW-1185">Reference proteome</keyword>
<dbReference type="AlphaFoldDB" id="A0A7C9BK46"/>
<evidence type="ECO:0000256" key="1">
    <source>
        <dbReference type="SAM" id="SignalP"/>
    </source>
</evidence>
<dbReference type="SUPFAM" id="SSF49464">
    <property type="entry name" value="Carboxypeptidase regulatory domain-like"/>
    <property type="match status" value="1"/>
</dbReference>
<feature type="signal peptide" evidence="1">
    <location>
        <begin position="1"/>
        <end position="19"/>
    </location>
</feature>
<protein>
    <recommendedName>
        <fullName evidence="4">Carboxypeptidase-like regulatory domain-containing protein</fullName>
    </recommendedName>
</protein>
<name>A0A7C9BK46_9BACT</name>
<dbReference type="RefSeq" id="WP_152761028.1">
    <property type="nucleotide sequence ID" value="NZ_WHLY01000002.1"/>
</dbReference>
<dbReference type="EMBL" id="WHLY01000002">
    <property type="protein sequence ID" value="MPR34635.1"/>
    <property type="molecule type" value="Genomic_DNA"/>
</dbReference>
<dbReference type="Proteomes" id="UP000479293">
    <property type="component" value="Unassembled WGS sequence"/>
</dbReference>
<gene>
    <name evidence="2" type="ORF">GBK04_15035</name>
</gene>
<evidence type="ECO:0008006" key="4">
    <source>
        <dbReference type="Google" id="ProtNLM"/>
    </source>
</evidence>
<dbReference type="InterPro" id="IPR008969">
    <property type="entry name" value="CarboxyPept-like_regulatory"/>
</dbReference>
<evidence type="ECO:0000313" key="2">
    <source>
        <dbReference type="EMBL" id="MPR34635.1"/>
    </source>
</evidence>
<comment type="caution">
    <text evidence="2">The sequence shown here is derived from an EMBL/GenBank/DDBJ whole genome shotgun (WGS) entry which is preliminary data.</text>
</comment>
<accession>A0A7C9BK46</accession>
<keyword evidence="1" id="KW-0732">Signal</keyword>
<sequence>MRVIGILFCWLSGTLTAWSQTSVTGKVVNALTDEPVPYVIVTDASRKLGVRTDTSGLFRYPHPVDMLVLSAPGYKTTRVGTSDIDSLAIRLEENLLIMQDIPFSMNRPPTMVRAGTLRKHSQGRITLCDSTSQIEHALYVPNDEKQTAVLSKVSFYVLGAGRPRTPFRIRIYQNQNGKPGSDLLDESVIVHPKWWKRWKEIKVGRYNIVVPREGFFVAMEWLNTPESRYTDRMKMTDGTLRTSECFGQVLGLTDEFKNCRWWSRTNGGAWFQMNCGAASAKKIYNPMIRVEWLRYR</sequence>
<evidence type="ECO:0000313" key="3">
    <source>
        <dbReference type="Proteomes" id="UP000479293"/>
    </source>
</evidence>
<organism evidence="2 3">
    <name type="scientific">Salmonirosea aquatica</name>
    <dbReference type="NCBI Taxonomy" id="2654236"/>
    <lineage>
        <taxon>Bacteria</taxon>
        <taxon>Pseudomonadati</taxon>
        <taxon>Bacteroidota</taxon>
        <taxon>Cytophagia</taxon>
        <taxon>Cytophagales</taxon>
        <taxon>Spirosomataceae</taxon>
        <taxon>Salmonirosea</taxon>
    </lineage>
</organism>